<keyword evidence="2" id="KW-1185">Reference proteome</keyword>
<evidence type="ECO:0000313" key="2">
    <source>
        <dbReference type="Proteomes" id="UP000025061"/>
    </source>
</evidence>
<accession>A0A059FZY4</accession>
<proteinExistence type="predicted"/>
<dbReference type="EMBL" id="ARYI01000001">
    <property type="protein sequence ID" value="KCZ96041.1"/>
    <property type="molecule type" value="Genomic_DNA"/>
</dbReference>
<comment type="caution">
    <text evidence="1">The sequence shown here is derived from an EMBL/GenBank/DDBJ whole genome shotgun (WGS) entry which is preliminary data.</text>
</comment>
<dbReference type="RefSeq" id="WP_011646050.1">
    <property type="nucleotide sequence ID" value="NZ_ARYI01000001.1"/>
</dbReference>
<dbReference type="InterPro" id="IPR010865">
    <property type="entry name" value="DUF1499"/>
</dbReference>
<organism evidence="1 2">
    <name type="scientific">Hyphomonas hirschiana VP5</name>
    <dbReference type="NCBI Taxonomy" id="1280951"/>
    <lineage>
        <taxon>Bacteria</taxon>
        <taxon>Pseudomonadati</taxon>
        <taxon>Pseudomonadota</taxon>
        <taxon>Alphaproteobacteria</taxon>
        <taxon>Hyphomonadales</taxon>
        <taxon>Hyphomonadaceae</taxon>
        <taxon>Hyphomonas</taxon>
    </lineage>
</organism>
<name>A0A059FZY4_9PROT</name>
<evidence type="ECO:0000313" key="1">
    <source>
        <dbReference type="EMBL" id="KCZ96041.1"/>
    </source>
</evidence>
<protein>
    <recommendedName>
        <fullName evidence="3">DUF1499 domain-containing protein</fullName>
    </recommendedName>
</protein>
<dbReference type="Pfam" id="PF07386">
    <property type="entry name" value="DUF1499"/>
    <property type="match status" value="1"/>
</dbReference>
<dbReference type="Proteomes" id="UP000025061">
    <property type="component" value="Unassembled WGS sequence"/>
</dbReference>
<reference evidence="1 2" key="1">
    <citation type="submission" date="2013-04" db="EMBL/GenBank/DDBJ databases">
        <title>Hyphomonas hirschiana VP5 Genome Sequencing.</title>
        <authorList>
            <person name="Lai Q."/>
            <person name="Shao Z."/>
        </authorList>
    </citation>
    <scope>NUCLEOTIDE SEQUENCE [LARGE SCALE GENOMIC DNA]</scope>
    <source>
        <strain evidence="1 2">VP5</strain>
    </source>
</reference>
<gene>
    <name evidence="1" type="ORF">HHI_00140</name>
</gene>
<dbReference type="AlphaFoldDB" id="A0A059FZY4"/>
<dbReference type="OrthoDB" id="8479024at2"/>
<evidence type="ECO:0008006" key="3">
    <source>
        <dbReference type="Google" id="ProtNLM"/>
    </source>
</evidence>
<dbReference type="PATRIC" id="fig|1280951.3.peg.28"/>
<sequence>MTDFLDFQTLKRPPKPNTALIAPEGFTPLETPDGAPPVLPFPPAETFARLLAMIEAEPGWKLVAADGATGRLRFIAVTKLLRFKDDVDVTILPVDGAPSQSTFAAYSRSRVGYSDLGTNRKRLDGLSAALSLP</sequence>